<dbReference type="AlphaFoldDB" id="X6MA13"/>
<protein>
    <submittedName>
        <fullName evidence="2">Uncharacterized protein</fullName>
    </submittedName>
</protein>
<sequence>MYKKIKYVHRISSSELETRIHWSDVFTFYSTSPSFYYNNNNLQYVLFTTCPSDIEAIGTVDGHLISSNNSTARIALSPSFVATDNPSVGQTTTEDEEDNVNLYQSYFILIYRNEDSKVDCLSTQSKKKKDIFTGSCGKKKQTQKKQKNGKRRSGAKKQAIFEVWFVYLFFVLCVQWLFNQSNVNLDHFAVKHFTWFGVRERRKKKEKRRCINMDQFAQMNKTYPYLQRKETNASDNGNIMCLQSHNIKLFKDASKVDGVKLDSLQTINILVSIAFTCICDMLYVAPNVTYTSDTQIGDISTSVENITTMDTAVRSIIVSFFDTKELYYRCEQDWNEI</sequence>
<keyword evidence="1" id="KW-0472">Membrane</keyword>
<keyword evidence="1" id="KW-0812">Transmembrane</keyword>
<proteinExistence type="predicted"/>
<dbReference type="EMBL" id="ASPP01023444">
    <property type="protein sequence ID" value="ETO10486.1"/>
    <property type="molecule type" value="Genomic_DNA"/>
</dbReference>
<name>X6MA13_RETFI</name>
<keyword evidence="1" id="KW-1133">Transmembrane helix</keyword>
<gene>
    <name evidence="2" type="ORF">RFI_26891</name>
</gene>
<evidence type="ECO:0000256" key="1">
    <source>
        <dbReference type="SAM" id="Phobius"/>
    </source>
</evidence>
<keyword evidence="3" id="KW-1185">Reference proteome</keyword>
<evidence type="ECO:0000313" key="2">
    <source>
        <dbReference type="EMBL" id="ETO10486.1"/>
    </source>
</evidence>
<accession>X6MA13</accession>
<organism evidence="2 3">
    <name type="scientific">Reticulomyxa filosa</name>
    <dbReference type="NCBI Taxonomy" id="46433"/>
    <lineage>
        <taxon>Eukaryota</taxon>
        <taxon>Sar</taxon>
        <taxon>Rhizaria</taxon>
        <taxon>Retaria</taxon>
        <taxon>Foraminifera</taxon>
        <taxon>Monothalamids</taxon>
        <taxon>Reticulomyxidae</taxon>
        <taxon>Reticulomyxa</taxon>
    </lineage>
</organism>
<evidence type="ECO:0000313" key="3">
    <source>
        <dbReference type="Proteomes" id="UP000023152"/>
    </source>
</evidence>
<feature type="non-terminal residue" evidence="2">
    <location>
        <position position="337"/>
    </location>
</feature>
<reference evidence="2 3" key="1">
    <citation type="journal article" date="2013" name="Curr. Biol.">
        <title>The Genome of the Foraminiferan Reticulomyxa filosa.</title>
        <authorList>
            <person name="Glockner G."/>
            <person name="Hulsmann N."/>
            <person name="Schleicher M."/>
            <person name="Noegel A.A."/>
            <person name="Eichinger L."/>
            <person name="Gallinger C."/>
            <person name="Pawlowski J."/>
            <person name="Sierra R."/>
            <person name="Euteneuer U."/>
            <person name="Pillet L."/>
            <person name="Moustafa A."/>
            <person name="Platzer M."/>
            <person name="Groth M."/>
            <person name="Szafranski K."/>
            <person name="Schliwa M."/>
        </authorList>
    </citation>
    <scope>NUCLEOTIDE SEQUENCE [LARGE SCALE GENOMIC DNA]</scope>
</reference>
<comment type="caution">
    <text evidence="2">The sequence shown here is derived from an EMBL/GenBank/DDBJ whole genome shotgun (WGS) entry which is preliminary data.</text>
</comment>
<dbReference type="Proteomes" id="UP000023152">
    <property type="component" value="Unassembled WGS sequence"/>
</dbReference>
<feature type="transmembrane region" description="Helical" evidence="1">
    <location>
        <begin position="159"/>
        <end position="178"/>
    </location>
</feature>